<dbReference type="InterPro" id="IPR046341">
    <property type="entry name" value="SET_dom_sf"/>
</dbReference>
<evidence type="ECO:0000256" key="5">
    <source>
        <dbReference type="SAM" id="MobiDB-lite"/>
    </source>
</evidence>
<dbReference type="PANTHER" id="PTHR45660">
    <property type="entry name" value="HISTONE-LYSINE N-METHYLTRANSFERASE SETMAR"/>
    <property type="match status" value="1"/>
</dbReference>
<dbReference type="GO" id="GO:0005694">
    <property type="term" value="C:chromosome"/>
    <property type="evidence" value="ECO:0007669"/>
    <property type="project" value="UniProtKB-SubCell"/>
</dbReference>
<feature type="compositionally biased region" description="Basic residues" evidence="5">
    <location>
        <begin position="228"/>
        <end position="240"/>
    </location>
</feature>
<dbReference type="InterPro" id="IPR007728">
    <property type="entry name" value="Pre-SET_dom"/>
</dbReference>
<keyword evidence="10" id="KW-1185">Reference proteome</keyword>
<dbReference type="Gramene" id="ONIVA03G16380.1">
    <property type="protein sequence ID" value="ONIVA03G16380.1"/>
    <property type="gene ID" value="ONIVA03G16380"/>
</dbReference>
<dbReference type="OMA" id="KDDLHIP"/>
<dbReference type="GO" id="GO:0005634">
    <property type="term" value="C:nucleus"/>
    <property type="evidence" value="ECO:0007669"/>
    <property type="project" value="UniProtKB-SubCell"/>
</dbReference>
<dbReference type="Proteomes" id="UP000006591">
    <property type="component" value="Chromosome 3"/>
</dbReference>
<keyword evidence="3 4" id="KW-0539">Nucleus</keyword>
<evidence type="ECO:0008006" key="11">
    <source>
        <dbReference type="Google" id="ProtNLM"/>
    </source>
</evidence>
<feature type="domain" description="Pre-SET" evidence="7">
    <location>
        <begin position="575"/>
        <end position="635"/>
    </location>
</feature>
<dbReference type="PROSITE" id="PS51015">
    <property type="entry name" value="YDG"/>
    <property type="match status" value="1"/>
</dbReference>
<dbReference type="GO" id="GO:0003690">
    <property type="term" value="F:double-stranded DNA binding"/>
    <property type="evidence" value="ECO:0007669"/>
    <property type="project" value="TreeGrafter"/>
</dbReference>
<dbReference type="Pfam" id="PF05033">
    <property type="entry name" value="Pre-SET"/>
    <property type="match status" value="1"/>
</dbReference>
<evidence type="ECO:0000256" key="1">
    <source>
        <dbReference type="ARBA" id="ARBA00004286"/>
    </source>
</evidence>
<proteinExistence type="predicted"/>
<feature type="domain" description="SET" evidence="6">
    <location>
        <begin position="638"/>
        <end position="719"/>
    </location>
</feature>
<dbReference type="PANTHER" id="PTHR45660:SF80">
    <property type="entry name" value="OS03G0320400 PROTEIN"/>
    <property type="match status" value="1"/>
</dbReference>
<reference evidence="9" key="1">
    <citation type="submission" date="2015-04" db="UniProtKB">
        <authorList>
            <consortium name="EnsemblPlants"/>
        </authorList>
    </citation>
    <scope>IDENTIFICATION</scope>
    <source>
        <strain evidence="9">SL10</strain>
    </source>
</reference>
<dbReference type="SUPFAM" id="SSF88697">
    <property type="entry name" value="PUA domain-like"/>
    <property type="match status" value="1"/>
</dbReference>
<dbReference type="InterPro" id="IPR015947">
    <property type="entry name" value="PUA-like_sf"/>
</dbReference>
<dbReference type="eggNOG" id="KOG1082">
    <property type="taxonomic scope" value="Eukaryota"/>
</dbReference>
<feature type="region of interest" description="Disordered" evidence="5">
    <location>
        <begin position="222"/>
        <end position="251"/>
    </location>
</feature>
<dbReference type="HOGENOM" id="CLU_004556_5_0_1"/>
<dbReference type="AlphaFoldDB" id="A0A0E0GLN7"/>
<evidence type="ECO:0000259" key="6">
    <source>
        <dbReference type="PROSITE" id="PS50280"/>
    </source>
</evidence>
<comment type="subcellular location">
    <subcellularLocation>
        <location evidence="1">Chromosome</location>
    </subcellularLocation>
    <subcellularLocation>
        <location evidence="4">Nucleus</location>
    </subcellularLocation>
</comment>
<sequence>MYSHFLRLDATHLLSPSPIVSLPHPLPVRTCLVHKDHTPSPSPSIYLLLPNRSPTILLHTHPCTSSSSPSSSSSSFHGAFLLSIPLCHLPPSTHRAPSCYPSPQDTSPSPRPTPIASPLHPAHHPVASLHPLLETPPLSPISSYPITSRPRSDTPPLVTSLYPSHLLHQGHHSPLSSSPQPPRVCTMESNQHKALDPQDSMVHLDLDEDKIMVTSALPCPSMSVGKSVMRKRGRPSRHARGTSLSSVTPEGCKKMEGRSYNLRSDSTILSRNSCLLIADGSTKQKPSWGLDKDDLHIPFFQISDNPREAVDDILMTFGGLHQRIMQLIDVKMASKQLVFQALNLMRKAGYHVNKDKRVGEVPGVKIGDIFYSRIEMLLVGLHSNINGGIEFMSGAFVNKEDKIATCIVSSGMYENGDDDPYTLVYNGQGKVHHKLERGNYSLNQSFIRRNHIRLIRSEPNPLVRLGSKEKIYIYDGLYKIEEKYRQTTKSRSNLKFKLVRELGQPNGIVVWKNTQKWRENPSCRDHVIMPDMSNGAEIARVCVVNNIDSEDAPNNFTYSTKLDNGNHMVSANKMCVCKCTSSCLGEDNCSCLKTNGSYLPYNSSGILVCRKTMIYECNDSCACTINCSNRVVQRGSYLHFEVFKMMDRGWGLRSWDPIPAGAFVCEYVGVVIDKDSLVEEDEYIFEPVMYDHGDEGYPHIAFFAMKNIPPMTELTYDYGQSNGSGCRRPKICICQSHMCKGTFG</sequence>
<evidence type="ECO:0000256" key="3">
    <source>
        <dbReference type="ARBA" id="ARBA00023242"/>
    </source>
</evidence>
<dbReference type="GO" id="GO:0008270">
    <property type="term" value="F:zinc ion binding"/>
    <property type="evidence" value="ECO:0007669"/>
    <property type="project" value="InterPro"/>
</dbReference>
<dbReference type="Pfam" id="PF02182">
    <property type="entry name" value="SAD_SRA"/>
    <property type="match status" value="1"/>
</dbReference>
<dbReference type="InterPro" id="IPR051357">
    <property type="entry name" value="H3K9_HMTase_SUVAR3-9"/>
</dbReference>
<dbReference type="PROSITE" id="PS50280">
    <property type="entry name" value="SET"/>
    <property type="match status" value="1"/>
</dbReference>
<dbReference type="EnsemblPlants" id="ONIVA03G16380.1">
    <property type="protein sequence ID" value="ONIVA03G16380.1"/>
    <property type="gene ID" value="ONIVA03G16380"/>
</dbReference>
<feature type="region of interest" description="Disordered" evidence="5">
    <location>
        <begin position="95"/>
        <end position="124"/>
    </location>
</feature>
<dbReference type="Gene3D" id="2.30.280.10">
    <property type="entry name" value="SRA-YDG"/>
    <property type="match status" value="1"/>
</dbReference>
<dbReference type="Gene3D" id="2.170.270.10">
    <property type="entry name" value="SET domain"/>
    <property type="match status" value="2"/>
</dbReference>
<evidence type="ECO:0000256" key="2">
    <source>
        <dbReference type="ARBA" id="ARBA00022454"/>
    </source>
</evidence>
<evidence type="ECO:0000313" key="9">
    <source>
        <dbReference type="EnsemblPlants" id="ONIVA03G16380.1"/>
    </source>
</evidence>
<evidence type="ECO:0000259" key="7">
    <source>
        <dbReference type="PROSITE" id="PS50867"/>
    </source>
</evidence>
<evidence type="ECO:0000256" key="4">
    <source>
        <dbReference type="PROSITE-ProRule" id="PRU00358"/>
    </source>
</evidence>
<dbReference type="InterPro" id="IPR003105">
    <property type="entry name" value="SRA_YDG"/>
</dbReference>
<accession>A0A0E0GLN7</accession>
<feature type="domain" description="YDG" evidence="8">
    <location>
        <begin position="359"/>
        <end position="500"/>
    </location>
</feature>
<dbReference type="SMART" id="SM00468">
    <property type="entry name" value="PreSET"/>
    <property type="match status" value="1"/>
</dbReference>
<dbReference type="PROSITE" id="PS50867">
    <property type="entry name" value="PRE_SET"/>
    <property type="match status" value="1"/>
</dbReference>
<dbReference type="SMART" id="SM00466">
    <property type="entry name" value="SRA"/>
    <property type="match status" value="1"/>
</dbReference>
<dbReference type="InterPro" id="IPR001214">
    <property type="entry name" value="SET_dom"/>
</dbReference>
<keyword evidence="2" id="KW-0158">Chromosome</keyword>
<dbReference type="InterPro" id="IPR036987">
    <property type="entry name" value="SRA-YDG_sf"/>
</dbReference>
<dbReference type="SMART" id="SM00317">
    <property type="entry name" value="SET"/>
    <property type="match status" value="1"/>
</dbReference>
<organism evidence="9">
    <name type="scientific">Oryza nivara</name>
    <name type="common">Indian wild rice</name>
    <name type="synonym">Oryza sativa f. spontanea</name>
    <dbReference type="NCBI Taxonomy" id="4536"/>
    <lineage>
        <taxon>Eukaryota</taxon>
        <taxon>Viridiplantae</taxon>
        <taxon>Streptophyta</taxon>
        <taxon>Embryophyta</taxon>
        <taxon>Tracheophyta</taxon>
        <taxon>Spermatophyta</taxon>
        <taxon>Magnoliopsida</taxon>
        <taxon>Liliopsida</taxon>
        <taxon>Poales</taxon>
        <taxon>Poaceae</taxon>
        <taxon>BOP clade</taxon>
        <taxon>Oryzoideae</taxon>
        <taxon>Oryzeae</taxon>
        <taxon>Oryzinae</taxon>
        <taxon>Oryza</taxon>
    </lineage>
</organism>
<reference evidence="9" key="2">
    <citation type="submission" date="2018-04" db="EMBL/GenBank/DDBJ databases">
        <title>OnivRS2 (Oryza nivara Reference Sequence Version 2).</title>
        <authorList>
            <person name="Zhang J."/>
            <person name="Kudrna D."/>
            <person name="Lee S."/>
            <person name="Talag J."/>
            <person name="Rajasekar S."/>
            <person name="Welchert J."/>
            <person name="Hsing Y.-I."/>
            <person name="Wing R.A."/>
        </authorList>
    </citation>
    <scope>NUCLEOTIDE SEQUENCE [LARGE SCALE GENOMIC DNA]</scope>
    <source>
        <strain evidence="9">SL10</strain>
    </source>
</reference>
<dbReference type="STRING" id="4536.A0A0E0GLN7"/>
<name>A0A0E0GLN7_ORYNI</name>
<evidence type="ECO:0000259" key="8">
    <source>
        <dbReference type="PROSITE" id="PS51015"/>
    </source>
</evidence>
<protein>
    <recommendedName>
        <fullName evidence="11">SET domain-containing protein</fullName>
    </recommendedName>
</protein>
<dbReference type="GO" id="GO:0042054">
    <property type="term" value="F:histone methyltransferase activity"/>
    <property type="evidence" value="ECO:0007669"/>
    <property type="project" value="InterPro"/>
</dbReference>
<dbReference type="SUPFAM" id="SSF82199">
    <property type="entry name" value="SET domain"/>
    <property type="match status" value="1"/>
</dbReference>
<evidence type="ECO:0000313" key="10">
    <source>
        <dbReference type="Proteomes" id="UP000006591"/>
    </source>
</evidence>